<evidence type="ECO:0000256" key="4">
    <source>
        <dbReference type="ARBA" id="ARBA00022989"/>
    </source>
</evidence>
<reference evidence="8" key="1">
    <citation type="submission" date="2018-06" db="EMBL/GenBank/DDBJ databases">
        <title>Complete genome of Pseudomonas insecticola strain QZS01.</title>
        <authorList>
            <person name="Wang J."/>
            <person name="Su Q."/>
        </authorList>
    </citation>
    <scope>NUCLEOTIDE SEQUENCE [LARGE SCALE GENOMIC DNA]</scope>
    <source>
        <strain evidence="8">QZS01</strain>
    </source>
</reference>
<accession>A0A3Q9JK82</accession>
<protein>
    <submittedName>
        <fullName evidence="7">LysE family translocator</fullName>
    </submittedName>
</protein>
<evidence type="ECO:0000313" key="8">
    <source>
        <dbReference type="Proteomes" id="UP000273143"/>
    </source>
</evidence>
<organism evidence="7 8">
    <name type="scientific">Entomomonas moraniae</name>
    <dbReference type="NCBI Taxonomy" id="2213226"/>
    <lineage>
        <taxon>Bacteria</taxon>
        <taxon>Pseudomonadati</taxon>
        <taxon>Pseudomonadota</taxon>
        <taxon>Gammaproteobacteria</taxon>
        <taxon>Pseudomonadales</taxon>
        <taxon>Pseudomonadaceae</taxon>
        <taxon>Entomomonas</taxon>
    </lineage>
</organism>
<feature type="transmembrane region" description="Helical" evidence="6">
    <location>
        <begin position="149"/>
        <end position="172"/>
    </location>
</feature>
<proteinExistence type="predicted"/>
<dbReference type="AlphaFoldDB" id="A0A3Q9JK82"/>
<evidence type="ECO:0000256" key="2">
    <source>
        <dbReference type="ARBA" id="ARBA00022475"/>
    </source>
</evidence>
<dbReference type="InterPro" id="IPR001123">
    <property type="entry name" value="LeuE-type"/>
</dbReference>
<keyword evidence="4 6" id="KW-1133">Transmembrane helix</keyword>
<keyword evidence="2" id="KW-1003">Cell membrane</keyword>
<evidence type="ECO:0000256" key="6">
    <source>
        <dbReference type="SAM" id="Phobius"/>
    </source>
</evidence>
<dbReference type="PANTHER" id="PTHR30086:SF20">
    <property type="entry name" value="ARGININE EXPORTER PROTEIN ARGO-RELATED"/>
    <property type="match status" value="1"/>
</dbReference>
<feature type="transmembrane region" description="Helical" evidence="6">
    <location>
        <begin position="6"/>
        <end position="26"/>
    </location>
</feature>
<dbReference type="Proteomes" id="UP000273143">
    <property type="component" value="Chromosome"/>
</dbReference>
<keyword evidence="5 6" id="KW-0472">Membrane</keyword>
<sequence length="206" mass="22717">MTLSILFIYAIASFSVIIIPGPTMLLALTNGTTRNKKIVMAGILGAVMADLVLMTIVFLGLGTLLMASEMLFNLVKWLGVGYLIFLSIQLWLSNNQLKKITVVADKQVKKAFSRALFVAIFNPKALLFYSAFFPQFINISVPQVPQYMVLAIITVIINMVIMTCYALGGFHAARLLANNGLKRMNQACALIMLSLAIFLALYRKSN</sequence>
<dbReference type="GO" id="GO:0005886">
    <property type="term" value="C:plasma membrane"/>
    <property type="evidence" value="ECO:0007669"/>
    <property type="project" value="UniProtKB-SubCell"/>
</dbReference>
<keyword evidence="8" id="KW-1185">Reference proteome</keyword>
<gene>
    <name evidence="7" type="ORF">DM558_12485</name>
</gene>
<feature type="transmembrane region" description="Helical" evidence="6">
    <location>
        <begin position="74"/>
        <end position="94"/>
    </location>
</feature>
<dbReference type="RefSeq" id="WP_127164283.1">
    <property type="nucleotide sequence ID" value="NZ_CP029822.1"/>
</dbReference>
<dbReference type="Pfam" id="PF01810">
    <property type="entry name" value="LysE"/>
    <property type="match status" value="1"/>
</dbReference>
<evidence type="ECO:0000256" key="3">
    <source>
        <dbReference type="ARBA" id="ARBA00022692"/>
    </source>
</evidence>
<dbReference type="PIRSF" id="PIRSF006324">
    <property type="entry name" value="LeuE"/>
    <property type="match status" value="1"/>
</dbReference>
<comment type="subcellular location">
    <subcellularLocation>
        <location evidence="1">Cell membrane</location>
        <topology evidence="1">Multi-pass membrane protein</topology>
    </subcellularLocation>
</comment>
<feature type="transmembrane region" description="Helical" evidence="6">
    <location>
        <begin position="38"/>
        <end position="62"/>
    </location>
</feature>
<dbReference type="KEGG" id="emo:DM558_12485"/>
<dbReference type="GO" id="GO:0015171">
    <property type="term" value="F:amino acid transmembrane transporter activity"/>
    <property type="evidence" value="ECO:0007669"/>
    <property type="project" value="TreeGrafter"/>
</dbReference>
<evidence type="ECO:0000256" key="5">
    <source>
        <dbReference type="ARBA" id="ARBA00023136"/>
    </source>
</evidence>
<keyword evidence="3 6" id="KW-0812">Transmembrane</keyword>
<evidence type="ECO:0000313" key="7">
    <source>
        <dbReference type="EMBL" id="AZS51536.1"/>
    </source>
</evidence>
<feature type="transmembrane region" description="Helical" evidence="6">
    <location>
        <begin position="184"/>
        <end position="202"/>
    </location>
</feature>
<evidence type="ECO:0000256" key="1">
    <source>
        <dbReference type="ARBA" id="ARBA00004651"/>
    </source>
</evidence>
<feature type="transmembrane region" description="Helical" evidence="6">
    <location>
        <begin position="115"/>
        <end position="137"/>
    </location>
</feature>
<dbReference type="EMBL" id="CP029822">
    <property type="protein sequence ID" value="AZS51536.1"/>
    <property type="molecule type" value="Genomic_DNA"/>
</dbReference>
<name>A0A3Q9JK82_9GAMM</name>
<dbReference type="PANTHER" id="PTHR30086">
    <property type="entry name" value="ARGININE EXPORTER PROTEIN ARGO"/>
    <property type="match status" value="1"/>
</dbReference>